<keyword evidence="1" id="KW-0812">Transmembrane</keyword>
<dbReference type="AlphaFoldDB" id="A0A9W6IQ30"/>
<keyword evidence="3" id="KW-1185">Reference proteome</keyword>
<proteinExistence type="predicted"/>
<dbReference type="PANTHER" id="PTHR34219:SF6">
    <property type="entry name" value="BLR3280 PROTEIN"/>
    <property type="match status" value="1"/>
</dbReference>
<organism evidence="2 3">
    <name type="scientific">Maricaulis virginensis</name>
    <dbReference type="NCBI Taxonomy" id="144022"/>
    <lineage>
        <taxon>Bacteria</taxon>
        <taxon>Pseudomonadati</taxon>
        <taxon>Pseudomonadota</taxon>
        <taxon>Alphaproteobacteria</taxon>
        <taxon>Maricaulales</taxon>
        <taxon>Maricaulaceae</taxon>
        <taxon>Maricaulis</taxon>
    </lineage>
</organism>
<evidence type="ECO:0000256" key="1">
    <source>
        <dbReference type="SAM" id="Phobius"/>
    </source>
</evidence>
<keyword evidence="1" id="KW-0472">Membrane</keyword>
<dbReference type="RefSeq" id="WP_271187916.1">
    <property type="nucleotide sequence ID" value="NZ_BSFE01000011.1"/>
</dbReference>
<name>A0A9W6IQ30_9PROT</name>
<dbReference type="Proteomes" id="UP001143486">
    <property type="component" value="Unassembled WGS sequence"/>
</dbReference>
<dbReference type="InterPro" id="IPR005625">
    <property type="entry name" value="PepSY-ass_TM"/>
</dbReference>
<gene>
    <name evidence="2" type="ORF">GCM10017621_30800</name>
</gene>
<dbReference type="EMBL" id="BSFE01000011">
    <property type="protein sequence ID" value="GLK53572.1"/>
    <property type="molecule type" value="Genomic_DNA"/>
</dbReference>
<evidence type="ECO:0000313" key="3">
    <source>
        <dbReference type="Proteomes" id="UP001143486"/>
    </source>
</evidence>
<feature type="transmembrane region" description="Helical" evidence="1">
    <location>
        <begin position="14"/>
        <end position="36"/>
    </location>
</feature>
<keyword evidence="1" id="KW-1133">Transmembrane helix</keyword>
<evidence type="ECO:0000313" key="2">
    <source>
        <dbReference type="EMBL" id="GLK53572.1"/>
    </source>
</evidence>
<comment type="caution">
    <text evidence="2">The sequence shown here is derived from an EMBL/GenBank/DDBJ whole genome shotgun (WGS) entry which is preliminary data.</text>
</comment>
<evidence type="ECO:0008006" key="4">
    <source>
        <dbReference type="Google" id="ProtNLM"/>
    </source>
</evidence>
<reference evidence="2" key="1">
    <citation type="journal article" date="2014" name="Int. J. Syst. Evol. Microbiol.">
        <title>Complete genome sequence of Corynebacterium casei LMG S-19264T (=DSM 44701T), isolated from a smear-ripened cheese.</title>
        <authorList>
            <consortium name="US DOE Joint Genome Institute (JGI-PGF)"/>
            <person name="Walter F."/>
            <person name="Albersmeier A."/>
            <person name="Kalinowski J."/>
            <person name="Ruckert C."/>
        </authorList>
    </citation>
    <scope>NUCLEOTIDE SEQUENCE</scope>
    <source>
        <strain evidence="2">VKM B-1513</strain>
    </source>
</reference>
<dbReference type="PANTHER" id="PTHR34219">
    <property type="entry name" value="IRON-REGULATED INNER MEMBRANE PROTEIN-RELATED"/>
    <property type="match status" value="1"/>
</dbReference>
<reference evidence="2" key="2">
    <citation type="submission" date="2023-01" db="EMBL/GenBank/DDBJ databases">
        <authorList>
            <person name="Sun Q."/>
            <person name="Evtushenko L."/>
        </authorList>
    </citation>
    <scope>NUCLEOTIDE SEQUENCE</scope>
    <source>
        <strain evidence="2">VKM B-1513</strain>
    </source>
</reference>
<accession>A0A9W6IQ30</accession>
<sequence length="243" mass="27400">MTALLRWTIRVHKWLALAVGIQIILWVTGGVVMSVIPIERVRGEHNIAPAIDRPLALDGLMPLDAAIRAADIGEDIRSVTLETWLDRPVYSLVRLDGGRDLIDARSGERLTPLDRDTAQAVALRDYAGPADIGPVEYFETPTWEYRRAGPAWRISFSDGEGTRLYVDPQTGLVSARRNDAWRFYDFFWMLHIMDYKARENFNNPLVITAAALALVTVLAGLVLLVLRLQRLVRMELARRRAAV</sequence>
<protein>
    <recommendedName>
        <fullName evidence="4">PepSY domain-containing protein</fullName>
    </recommendedName>
</protein>
<dbReference type="Pfam" id="PF03929">
    <property type="entry name" value="PepSY_TM"/>
    <property type="match status" value="1"/>
</dbReference>
<feature type="transmembrane region" description="Helical" evidence="1">
    <location>
        <begin position="205"/>
        <end position="226"/>
    </location>
</feature>